<feature type="repeat" description="ANK" evidence="2">
    <location>
        <begin position="583"/>
        <end position="615"/>
    </location>
</feature>
<gene>
    <name evidence="4" type="ORF">QBC32DRAFT_341519</name>
</gene>
<dbReference type="InterPro" id="IPR056884">
    <property type="entry name" value="NPHP3-like_N"/>
</dbReference>
<reference evidence="4" key="1">
    <citation type="journal article" date="2023" name="Mol. Phylogenet. Evol.">
        <title>Genome-scale phylogeny and comparative genomics of the fungal order Sordariales.</title>
        <authorList>
            <person name="Hensen N."/>
            <person name="Bonometti L."/>
            <person name="Westerberg I."/>
            <person name="Brannstrom I.O."/>
            <person name="Guillou S."/>
            <person name="Cros-Aarteil S."/>
            <person name="Calhoun S."/>
            <person name="Haridas S."/>
            <person name="Kuo A."/>
            <person name="Mondo S."/>
            <person name="Pangilinan J."/>
            <person name="Riley R."/>
            <person name="LaButti K."/>
            <person name="Andreopoulos B."/>
            <person name="Lipzen A."/>
            <person name="Chen C."/>
            <person name="Yan M."/>
            <person name="Daum C."/>
            <person name="Ng V."/>
            <person name="Clum A."/>
            <person name="Steindorff A."/>
            <person name="Ohm R.A."/>
            <person name="Martin F."/>
            <person name="Silar P."/>
            <person name="Natvig D.O."/>
            <person name="Lalanne C."/>
            <person name="Gautier V."/>
            <person name="Ament-Velasquez S.L."/>
            <person name="Kruys A."/>
            <person name="Hutchinson M.I."/>
            <person name="Powell A.J."/>
            <person name="Barry K."/>
            <person name="Miller A.N."/>
            <person name="Grigoriev I.V."/>
            <person name="Debuchy R."/>
            <person name="Gladieux P."/>
            <person name="Hiltunen Thoren M."/>
            <person name="Johannesson H."/>
        </authorList>
    </citation>
    <scope>NUCLEOTIDE SEQUENCE</scope>
    <source>
        <strain evidence="4">CBS 626.80</strain>
    </source>
</reference>
<dbReference type="Gene3D" id="3.40.50.300">
    <property type="entry name" value="P-loop containing nucleotide triphosphate hydrolases"/>
    <property type="match status" value="1"/>
</dbReference>
<dbReference type="InterPro" id="IPR002110">
    <property type="entry name" value="Ankyrin_rpt"/>
</dbReference>
<evidence type="ECO:0000256" key="2">
    <source>
        <dbReference type="PROSITE-ProRule" id="PRU00023"/>
    </source>
</evidence>
<organism evidence="4 5">
    <name type="scientific">Pseudoneurospora amorphoporcata</name>
    <dbReference type="NCBI Taxonomy" id="241081"/>
    <lineage>
        <taxon>Eukaryota</taxon>
        <taxon>Fungi</taxon>
        <taxon>Dikarya</taxon>
        <taxon>Ascomycota</taxon>
        <taxon>Pezizomycotina</taxon>
        <taxon>Sordariomycetes</taxon>
        <taxon>Sordariomycetidae</taxon>
        <taxon>Sordariales</taxon>
        <taxon>Sordariaceae</taxon>
        <taxon>Pseudoneurospora</taxon>
    </lineage>
</organism>
<protein>
    <recommendedName>
        <fullName evidence="3">Nephrocystin 3-like N-terminal domain-containing protein</fullName>
    </recommendedName>
</protein>
<dbReference type="Proteomes" id="UP001303222">
    <property type="component" value="Unassembled WGS sequence"/>
</dbReference>
<dbReference type="AlphaFoldDB" id="A0AAN6NUQ3"/>
<keyword evidence="1" id="KW-0677">Repeat</keyword>
<name>A0AAN6NUQ3_9PEZI</name>
<dbReference type="PROSITE" id="PS50088">
    <property type="entry name" value="ANK_REPEAT"/>
    <property type="match status" value="1"/>
</dbReference>
<dbReference type="InterPro" id="IPR027417">
    <property type="entry name" value="P-loop_NTPase"/>
</dbReference>
<evidence type="ECO:0000313" key="5">
    <source>
        <dbReference type="Proteomes" id="UP001303222"/>
    </source>
</evidence>
<dbReference type="InterPro" id="IPR036770">
    <property type="entry name" value="Ankyrin_rpt-contain_sf"/>
</dbReference>
<dbReference type="SUPFAM" id="SSF48403">
    <property type="entry name" value="Ankyrin repeat"/>
    <property type="match status" value="1"/>
</dbReference>
<dbReference type="Gene3D" id="1.25.40.20">
    <property type="entry name" value="Ankyrin repeat-containing domain"/>
    <property type="match status" value="1"/>
</dbReference>
<dbReference type="EMBL" id="MU859124">
    <property type="protein sequence ID" value="KAK3952420.1"/>
    <property type="molecule type" value="Genomic_DNA"/>
</dbReference>
<evidence type="ECO:0000313" key="4">
    <source>
        <dbReference type="EMBL" id="KAK3952420.1"/>
    </source>
</evidence>
<keyword evidence="5" id="KW-1185">Reference proteome</keyword>
<dbReference type="Pfam" id="PF24883">
    <property type="entry name" value="NPHP3_N"/>
    <property type="match status" value="1"/>
</dbReference>
<dbReference type="PANTHER" id="PTHR10039:SF14">
    <property type="entry name" value="NACHT DOMAIN-CONTAINING PROTEIN"/>
    <property type="match status" value="1"/>
</dbReference>
<evidence type="ECO:0000256" key="1">
    <source>
        <dbReference type="ARBA" id="ARBA00022737"/>
    </source>
</evidence>
<sequence length="800" mass="91283">MPLRPDTLYSDILIFYEKALQVFSRLKWKMMFKAIWKIFESDFGQILYSLRERRKLLDSEKGSAVLYEIHGKSTLIAATIERLLANKMPDMAITFFFFRHLQEDKNNFNGLLRAILVQLLDRYPNLATTLEAEISEKDTLILQKINELERLVSKAIKAFQVVFLVLDGLDECANGEAEKTIDWLVSFSNSSIRFSLSLDEEIKYYEDIISYCKQDIIARVSAGAKGIMFLYAKLILHHLFNQDSIAALEEQLEPGVFPDSLEKAYEKVEYRVFTDSSPPKRKAATKILSYVANYKRRPAWSYKDLCSSFLDSDTIRDNYAGPEDEIRLVHKTAREFLIRRRREDVLSHAKKGYYALQDYTVQYWFDHLLECVKSLDPVLDGGMKCRVVFSFALIFLKSYGKREKIAELLQAGTYAVFVNFHGPKTSYKCSKPWYDFFKGDLMSYANRQKHIDQHEFPYRCAYKDCIWHAQEYEDDENTFPKLALSSSFSGNSNETNLFEACKRGDIERLKQLLEFDGAEKELDKPCRSTRSVEPSEYPLSLAAGIGYKEICALLTSKGASVNIAYGEPLKKAVVNGHLEPSGFGVTLLYIAAREGHLEICKLLMQRGANINSTEGRGGITPLYIAGTPVQMAAAAGETQALRTMKSSGKVDMNVGLLRSACTAAPGSLDMIKYLLNNGYVDKVDEICNIRAKARLAIDMLFSTGNPVLGDVMFLASKLGYIYLNERRLKNHKLHTELNHQKRLTEKRIPFLILIMEKEVGMEIDLELVKNVDKFVERIENNWNTTIINYKPEGKGKGRLA</sequence>
<proteinExistence type="predicted"/>
<dbReference type="Pfam" id="PF12796">
    <property type="entry name" value="Ank_2"/>
    <property type="match status" value="1"/>
</dbReference>
<accession>A0AAN6NUQ3</accession>
<evidence type="ECO:0000259" key="3">
    <source>
        <dbReference type="Pfam" id="PF24883"/>
    </source>
</evidence>
<dbReference type="SMART" id="SM00248">
    <property type="entry name" value="ANK"/>
    <property type="match status" value="4"/>
</dbReference>
<comment type="caution">
    <text evidence="4">The sequence shown here is derived from an EMBL/GenBank/DDBJ whole genome shotgun (WGS) entry which is preliminary data.</text>
</comment>
<dbReference type="PANTHER" id="PTHR10039">
    <property type="entry name" value="AMELOGENIN"/>
    <property type="match status" value="1"/>
</dbReference>
<feature type="domain" description="Nephrocystin 3-like N-terminal" evidence="3">
    <location>
        <begin position="70"/>
        <end position="192"/>
    </location>
</feature>
<reference evidence="4" key="2">
    <citation type="submission" date="2023-06" db="EMBL/GenBank/DDBJ databases">
        <authorList>
            <consortium name="Lawrence Berkeley National Laboratory"/>
            <person name="Mondo S.J."/>
            <person name="Hensen N."/>
            <person name="Bonometti L."/>
            <person name="Westerberg I."/>
            <person name="Brannstrom I.O."/>
            <person name="Guillou S."/>
            <person name="Cros-Aarteil S."/>
            <person name="Calhoun S."/>
            <person name="Haridas S."/>
            <person name="Kuo A."/>
            <person name="Pangilinan J."/>
            <person name="Riley R."/>
            <person name="Labutti K."/>
            <person name="Andreopoulos B."/>
            <person name="Lipzen A."/>
            <person name="Chen C."/>
            <person name="Yanf M."/>
            <person name="Daum C."/>
            <person name="Ng V."/>
            <person name="Clum A."/>
            <person name="Steindorff A."/>
            <person name="Ohm R."/>
            <person name="Martin F."/>
            <person name="Silar P."/>
            <person name="Natvig D."/>
            <person name="Lalanne C."/>
            <person name="Gautier V."/>
            <person name="Ament-Velasquez S.L."/>
            <person name="Kruys A."/>
            <person name="Hutchinson M.I."/>
            <person name="Powell A.J."/>
            <person name="Barry K."/>
            <person name="Miller A.N."/>
            <person name="Grigoriev I.V."/>
            <person name="Debuchy R."/>
            <person name="Gladieux P."/>
            <person name="Thoren M.H."/>
            <person name="Johannesson H."/>
        </authorList>
    </citation>
    <scope>NUCLEOTIDE SEQUENCE</scope>
    <source>
        <strain evidence="4">CBS 626.80</strain>
    </source>
</reference>
<dbReference type="PROSITE" id="PS50297">
    <property type="entry name" value="ANK_REP_REGION"/>
    <property type="match status" value="1"/>
</dbReference>
<keyword evidence="2" id="KW-0040">ANK repeat</keyword>